<evidence type="ECO:0000313" key="8">
    <source>
        <dbReference type="EMBL" id="KAG8191999.1"/>
    </source>
</evidence>
<dbReference type="EMBL" id="JAFNEN010000147">
    <property type="protein sequence ID" value="KAG8191999.1"/>
    <property type="molecule type" value="Genomic_DNA"/>
</dbReference>
<dbReference type="InterPro" id="IPR007652">
    <property type="entry name" value="A1-4-GlycosylTfrase_dom"/>
</dbReference>
<comment type="caution">
    <text evidence="8">The sequence shown here is derived from an EMBL/GenBank/DDBJ whole genome shotgun (WGS) entry which is preliminary data.</text>
</comment>
<dbReference type="SUPFAM" id="SSF53448">
    <property type="entry name" value="Nucleotide-diphospho-sugar transferases"/>
    <property type="match status" value="1"/>
</dbReference>
<evidence type="ECO:0000256" key="5">
    <source>
        <dbReference type="ARBA" id="ARBA00023034"/>
    </source>
</evidence>
<protein>
    <recommendedName>
        <fullName evidence="7">Alpha 1,4-glycosyltransferase domain-containing protein</fullName>
    </recommendedName>
</protein>
<accession>A0AAV6V5N5</accession>
<dbReference type="Pfam" id="PF04488">
    <property type="entry name" value="Gly_transf_sug"/>
    <property type="match status" value="1"/>
</dbReference>
<reference evidence="8 9" key="1">
    <citation type="journal article" date="2022" name="Nat. Ecol. Evol.">
        <title>A masculinizing supergene underlies an exaggerated male reproductive morph in a spider.</title>
        <authorList>
            <person name="Hendrickx F."/>
            <person name="De Corte Z."/>
            <person name="Sonet G."/>
            <person name="Van Belleghem S.M."/>
            <person name="Kostlbacher S."/>
            <person name="Vangestel C."/>
        </authorList>
    </citation>
    <scope>NUCLEOTIDE SEQUENCE [LARGE SCALE GENOMIC DNA]</scope>
    <source>
        <strain evidence="8">W744_W776</strain>
    </source>
</reference>
<evidence type="ECO:0000256" key="2">
    <source>
        <dbReference type="ARBA" id="ARBA00009003"/>
    </source>
</evidence>
<keyword evidence="5" id="KW-0333">Golgi apparatus</keyword>
<dbReference type="Gene3D" id="3.90.550.20">
    <property type="match status" value="1"/>
</dbReference>
<dbReference type="GO" id="GO:0016758">
    <property type="term" value="F:hexosyltransferase activity"/>
    <property type="evidence" value="ECO:0007669"/>
    <property type="project" value="TreeGrafter"/>
</dbReference>
<dbReference type="InterPro" id="IPR051981">
    <property type="entry name" value="Glycosyltransf_32"/>
</dbReference>
<dbReference type="InterPro" id="IPR029044">
    <property type="entry name" value="Nucleotide-diphossugar_trans"/>
</dbReference>
<gene>
    <name evidence="8" type="ORF">JTE90_001735</name>
</gene>
<organism evidence="8 9">
    <name type="scientific">Oedothorax gibbosus</name>
    <dbReference type="NCBI Taxonomy" id="931172"/>
    <lineage>
        <taxon>Eukaryota</taxon>
        <taxon>Metazoa</taxon>
        <taxon>Ecdysozoa</taxon>
        <taxon>Arthropoda</taxon>
        <taxon>Chelicerata</taxon>
        <taxon>Arachnida</taxon>
        <taxon>Araneae</taxon>
        <taxon>Araneomorphae</taxon>
        <taxon>Entelegynae</taxon>
        <taxon>Araneoidea</taxon>
        <taxon>Linyphiidae</taxon>
        <taxon>Erigoninae</taxon>
        <taxon>Oedothorax</taxon>
    </lineage>
</organism>
<evidence type="ECO:0000259" key="7">
    <source>
        <dbReference type="Pfam" id="PF04572"/>
    </source>
</evidence>
<dbReference type="AlphaFoldDB" id="A0AAV6V5N5"/>
<dbReference type="InterPro" id="IPR007577">
    <property type="entry name" value="GlycoTrfase_DXD_sugar-bd_CS"/>
</dbReference>
<name>A0AAV6V5N5_9ARAC</name>
<dbReference type="PANTHER" id="PTHR12042">
    <property type="entry name" value="LACTOSYLCERAMIDE 4-ALPHA-GALACTOSYLTRANSFERASE ALPHA- 1,4-GALACTOSYLTRANSFERASE"/>
    <property type="match status" value="1"/>
</dbReference>
<keyword evidence="4" id="KW-0808">Transferase</keyword>
<evidence type="ECO:0000256" key="6">
    <source>
        <dbReference type="ARBA" id="ARBA00023136"/>
    </source>
</evidence>
<evidence type="ECO:0000313" key="9">
    <source>
        <dbReference type="Proteomes" id="UP000827092"/>
    </source>
</evidence>
<comment type="similarity">
    <text evidence="2">Belongs to the glycosyltransferase 32 family.</text>
</comment>
<proteinExistence type="inferred from homology"/>
<dbReference type="Pfam" id="PF04572">
    <property type="entry name" value="Gb3_synth"/>
    <property type="match status" value="1"/>
</dbReference>
<dbReference type="PANTHER" id="PTHR12042:SF21">
    <property type="entry name" value="ALPHA1,4-GALACTOSYLTRANSFERASE 1-RELATED"/>
    <property type="match status" value="1"/>
</dbReference>
<dbReference type="GO" id="GO:0000139">
    <property type="term" value="C:Golgi membrane"/>
    <property type="evidence" value="ECO:0007669"/>
    <property type="project" value="UniProtKB-SubCell"/>
</dbReference>
<keyword evidence="3" id="KW-0328">Glycosyltransferase</keyword>
<evidence type="ECO:0000256" key="4">
    <source>
        <dbReference type="ARBA" id="ARBA00022679"/>
    </source>
</evidence>
<keyword evidence="9" id="KW-1185">Reference proteome</keyword>
<dbReference type="Proteomes" id="UP000827092">
    <property type="component" value="Unassembled WGS sequence"/>
</dbReference>
<dbReference type="GO" id="GO:0006688">
    <property type="term" value="P:glycosphingolipid biosynthetic process"/>
    <property type="evidence" value="ECO:0007669"/>
    <property type="project" value="TreeGrafter"/>
</dbReference>
<sequence length="337" mass="38923">MFSTRLLKKLLSVIFACILLTFAIYPFLVKEEYRDCEFQSFNCEKGYSFLKGFKTNHCINSSHIFFVETSHSSTLNARQACAVESSARHNPSFQVTVLMTPETPIDFGNSLMANLEKLSNVEIIRVDLESFLCRTPIWYWYISGKWKKSVWKASHLSDALRYFLIWNYGGIYLDMDIVMLRSMEKLRNTAITENWDRVASGILVFDKGHKLMRKCMLDFAQNYDPFNFVANGPGVISRNIRKFCDTDDISKVSGAGCGIDILPPVAAFPIPYDKFKDYFVRSSKRNSELFNESYLLHVWNKYSKESKLVIGQNSPYELAMKEHCPIAYEYAFQMGYA</sequence>
<keyword evidence="6" id="KW-0472">Membrane</keyword>
<feature type="domain" description="Alpha 1,4-glycosyltransferase" evidence="7">
    <location>
        <begin position="205"/>
        <end position="329"/>
    </location>
</feature>
<evidence type="ECO:0000256" key="1">
    <source>
        <dbReference type="ARBA" id="ARBA00004323"/>
    </source>
</evidence>
<evidence type="ECO:0000256" key="3">
    <source>
        <dbReference type="ARBA" id="ARBA00022676"/>
    </source>
</evidence>
<comment type="subcellular location">
    <subcellularLocation>
        <location evidence="1">Golgi apparatus membrane</location>
        <topology evidence="1">Single-pass type II membrane protein</topology>
    </subcellularLocation>
</comment>